<feature type="domain" description="Glucose-methanol-choline oxidoreductase C-terminal" evidence="7">
    <location>
        <begin position="457"/>
        <end position="596"/>
    </location>
</feature>
<proteinExistence type="inferred from homology"/>
<feature type="active site" description="Proton acceptor" evidence="5">
    <location>
        <position position="587"/>
    </location>
</feature>
<dbReference type="SUPFAM" id="SSF51905">
    <property type="entry name" value="FAD/NAD(P)-binding domain"/>
    <property type="match status" value="1"/>
</dbReference>
<dbReference type="PANTHER" id="PTHR11552:SF147">
    <property type="entry name" value="CHOLINE DEHYDROGENASE, MITOCHONDRIAL"/>
    <property type="match status" value="1"/>
</dbReference>
<dbReference type="SUPFAM" id="SSF54373">
    <property type="entry name" value="FAD-linked reductases, C-terminal domain"/>
    <property type="match status" value="1"/>
</dbReference>
<evidence type="ECO:0000313" key="9">
    <source>
        <dbReference type="Proteomes" id="UP001431783"/>
    </source>
</evidence>
<dbReference type="InterPro" id="IPR012132">
    <property type="entry name" value="GMC_OxRdtase"/>
</dbReference>
<dbReference type="GO" id="GO:0050660">
    <property type="term" value="F:flavin adenine dinucleotide binding"/>
    <property type="evidence" value="ECO:0007669"/>
    <property type="project" value="InterPro"/>
</dbReference>
<dbReference type="InterPro" id="IPR007867">
    <property type="entry name" value="GMC_OxRtase_C"/>
</dbReference>
<keyword evidence="9" id="KW-1185">Reference proteome</keyword>
<name>A0AAW1UNQ8_9CUCU</name>
<feature type="domain" description="Glucose-methanol-choline oxidoreductase N-terminal" evidence="6">
    <location>
        <begin position="42"/>
        <end position="331"/>
    </location>
</feature>
<protein>
    <submittedName>
        <fullName evidence="8">Uncharacterized protein</fullName>
    </submittedName>
</protein>
<dbReference type="AlphaFoldDB" id="A0AAW1UNQ8"/>
<dbReference type="InterPro" id="IPR036188">
    <property type="entry name" value="FAD/NAD-bd_sf"/>
</dbReference>
<evidence type="ECO:0000256" key="4">
    <source>
        <dbReference type="ARBA" id="ARBA00022827"/>
    </source>
</evidence>
<evidence type="ECO:0000256" key="1">
    <source>
        <dbReference type="ARBA" id="ARBA00001974"/>
    </source>
</evidence>
<evidence type="ECO:0000313" key="8">
    <source>
        <dbReference type="EMBL" id="KAK9885236.1"/>
    </source>
</evidence>
<dbReference type="PIRSF" id="PIRSF000137">
    <property type="entry name" value="Alcohol_oxidase"/>
    <property type="match status" value="1"/>
</dbReference>
<dbReference type="PANTHER" id="PTHR11552">
    <property type="entry name" value="GLUCOSE-METHANOL-CHOLINE GMC OXIDOREDUCTASE"/>
    <property type="match status" value="1"/>
</dbReference>
<comment type="cofactor">
    <cofactor evidence="1">
        <name>FAD</name>
        <dbReference type="ChEBI" id="CHEBI:57692"/>
    </cofactor>
</comment>
<evidence type="ECO:0000259" key="6">
    <source>
        <dbReference type="Pfam" id="PF00732"/>
    </source>
</evidence>
<evidence type="ECO:0000256" key="5">
    <source>
        <dbReference type="PIRSR" id="PIRSR000137-1"/>
    </source>
</evidence>
<organism evidence="8 9">
    <name type="scientific">Henosepilachna vigintioctopunctata</name>
    <dbReference type="NCBI Taxonomy" id="420089"/>
    <lineage>
        <taxon>Eukaryota</taxon>
        <taxon>Metazoa</taxon>
        <taxon>Ecdysozoa</taxon>
        <taxon>Arthropoda</taxon>
        <taxon>Hexapoda</taxon>
        <taxon>Insecta</taxon>
        <taxon>Pterygota</taxon>
        <taxon>Neoptera</taxon>
        <taxon>Endopterygota</taxon>
        <taxon>Coleoptera</taxon>
        <taxon>Polyphaga</taxon>
        <taxon>Cucujiformia</taxon>
        <taxon>Coccinelloidea</taxon>
        <taxon>Coccinellidae</taxon>
        <taxon>Epilachninae</taxon>
        <taxon>Epilachnini</taxon>
        <taxon>Henosepilachna</taxon>
    </lineage>
</organism>
<comment type="caution">
    <text evidence="8">The sequence shown here is derived from an EMBL/GenBank/DDBJ whole genome shotgun (WGS) entry which is preliminary data.</text>
</comment>
<dbReference type="Gene3D" id="3.30.560.10">
    <property type="entry name" value="Glucose Oxidase, domain 3"/>
    <property type="match status" value="1"/>
</dbReference>
<evidence type="ECO:0000259" key="7">
    <source>
        <dbReference type="Pfam" id="PF05199"/>
    </source>
</evidence>
<accession>A0AAW1UNQ8</accession>
<dbReference type="GO" id="GO:0016614">
    <property type="term" value="F:oxidoreductase activity, acting on CH-OH group of donors"/>
    <property type="evidence" value="ECO:0007669"/>
    <property type="project" value="InterPro"/>
</dbReference>
<comment type="similarity">
    <text evidence="2">Belongs to the GMC oxidoreductase family.</text>
</comment>
<dbReference type="InterPro" id="IPR000172">
    <property type="entry name" value="GMC_OxRdtase_N"/>
</dbReference>
<keyword evidence="3" id="KW-0285">Flavoprotein</keyword>
<evidence type="ECO:0000256" key="2">
    <source>
        <dbReference type="ARBA" id="ARBA00010790"/>
    </source>
</evidence>
<dbReference type="EMBL" id="JARQZJ010000095">
    <property type="protein sequence ID" value="KAK9885236.1"/>
    <property type="molecule type" value="Genomic_DNA"/>
</dbReference>
<dbReference type="Proteomes" id="UP001431783">
    <property type="component" value="Unassembled WGS sequence"/>
</dbReference>
<keyword evidence="4" id="KW-0274">FAD</keyword>
<dbReference type="Gene3D" id="3.50.50.60">
    <property type="entry name" value="FAD/NAD(P)-binding domain"/>
    <property type="match status" value="1"/>
</dbReference>
<dbReference type="Pfam" id="PF00732">
    <property type="entry name" value="GMC_oxred_N"/>
    <property type="match status" value="1"/>
</dbReference>
<evidence type="ECO:0000256" key="3">
    <source>
        <dbReference type="ARBA" id="ARBA00022630"/>
    </source>
</evidence>
<feature type="active site" description="Proton donor" evidence="5">
    <location>
        <position position="545"/>
    </location>
</feature>
<sequence>MLQSLGAFLLFLGISLFGWFVSYSDYEDLLICYGCTKIDAAYDFVIVGGGTAGCVLARRLAENSSASILIIEAGGRGNGVLSVPVISPLLQQSNFDWKYKTTRQSNACLSFHKQRCMFPVGKGLGGSHQLNNMIYTRGHPLDYESWFQDLPGYSYEKDIEHYFKRAEQIYAQNETVSESFNPALVTPVRYLSQASLHIVNSFLRIGYRTSEPTLDFFSGFYRPFVTQKNGRRWTTADHLLEMKFPNVVILSKATAEKVVFNDNYEATGVKFDYIGVSRFVKARRAVILSAGTVGSAKLLMLSGIGPKNHLKKIGIKLVRDLPVGNNLQDHLATGFDLMHVNKKIGLSIGNLLDIREIWKYLFLAKGAWTSNGVDLIGFTNVDFIHCKNNIKNNVTLCYEKYWANRPDVELMMMPLGLTTDMGIHLRTLLGITDDVWDEYFGNINETSMSAVTVLLHPKSRGTVRLANKNHHSKPLIDPNYLSHPHDLKILVAHMMRFKKIFDKVLRGQENIHLYEKNYPGCENFEFGTLCYWKCYLKRMSTSSYHPIGTCKMGIREDSVVNFDLQVHGTNKLFVVDASVLPGQISGHIMAPIIMMAERASDFITRYHGFEIGKVKQKSFPQNTT</sequence>
<dbReference type="Pfam" id="PF05199">
    <property type="entry name" value="GMC_oxred_C"/>
    <property type="match status" value="1"/>
</dbReference>
<reference evidence="8 9" key="1">
    <citation type="submission" date="2023-03" db="EMBL/GenBank/DDBJ databases">
        <title>Genome insight into feeding habits of ladybird beetles.</title>
        <authorList>
            <person name="Li H.-S."/>
            <person name="Huang Y.-H."/>
            <person name="Pang H."/>
        </authorList>
    </citation>
    <scope>NUCLEOTIDE SEQUENCE [LARGE SCALE GENOMIC DNA]</scope>
    <source>
        <strain evidence="8">SYSU_2023b</strain>
        <tissue evidence="8">Whole body</tissue>
    </source>
</reference>
<gene>
    <name evidence="8" type="ORF">WA026_010739</name>
</gene>